<keyword evidence="2" id="KW-0805">Transcription regulation</keyword>
<dbReference type="NCBIfam" id="TIGR02937">
    <property type="entry name" value="sigma70-ECF"/>
    <property type="match status" value="1"/>
</dbReference>
<dbReference type="InterPro" id="IPR014284">
    <property type="entry name" value="RNA_pol_sigma-70_dom"/>
</dbReference>
<gene>
    <name evidence="7" type="ORF">ACFO3E_11960</name>
</gene>
<dbReference type="SUPFAM" id="SSF88659">
    <property type="entry name" value="Sigma3 and sigma4 domains of RNA polymerase sigma factors"/>
    <property type="match status" value="1"/>
</dbReference>
<keyword evidence="8" id="KW-1185">Reference proteome</keyword>
<dbReference type="InterPro" id="IPR013249">
    <property type="entry name" value="RNA_pol_sigma70_r4_t2"/>
</dbReference>
<comment type="similarity">
    <text evidence="1">Belongs to the sigma-70 factor family. ECF subfamily.</text>
</comment>
<keyword evidence="3" id="KW-0731">Sigma factor</keyword>
<dbReference type="InterPro" id="IPR036388">
    <property type="entry name" value="WH-like_DNA-bd_sf"/>
</dbReference>
<dbReference type="InterPro" id="IPR039425">
    <property type="entry name" value="RNA_pol_sigma-70-like"/>
</dbReference>
<feature type="domain" description="RNA polymerase sigma factor 70 region 4 type 2" evidence="6">
    <location>
        <begin position="134"/>
        <end position="187"/>
    </location>
</feature>
<accession>A0ABV9F2H5</accession>
<proteinExistence type="inferred from homology"/>
<dbReference type="PANTHER" id="PTHR43133">
    <property type="entry name" value="RNA POLYMERASE ECF-TYPE SIGMA FACTO"/>
    <property type="match status" value="1"/>
</dbReference>
<dbReference type="SUPFAM" id="SSF88946">
    <property type="entry name" value="Sigma2 domain of RNA polymerase sigma factors"/>
    <property type="match status" value="1"/>
</dbReference>
<dbReference type="PANTHER" id="PTHR43133:SF32">
    <property type="entry name" value="BLR3042 PROTEIN"/>
    <property type="match status" value="1"/>
</dbReference>
<evidence type="ECO:0000256" key="1">
    <source>
        <dbReference type="ARBA" id="ARBA00010641"/>
    </source>
</evidence>
<feature type="domain" description="RNA polymerase sigma-70 region 2" evidence="5">
    <location>
        <begin position="40"/>
        <end position="106"/>
    </location>
</feature>
<evidence type="ECO:0000256" key="2">
    <source>
        <dbReference type="ARBA" id="ARBA00023015"/>
    </source>
</evidence>
<comment type="caution">
    <text evidence="7">The sequence shown here is derived from an EMBL/GenBank/DDBJ whole genome shotgun (WGS) entry which is preliminary data.</text>
</comment>
<organism evidence="7 8">
    <name type="scientific">Sphingobium tyrosinilyticum</name>
    <dbReference type="NCBI Taxonomy" id="2715436"/>
    <lineage>
        <taxon>Bacteria</taxon>
        <taxon>Pseudomonadati</taxon>
        <taxon>Pseudomonadota</taxon>
        <taxon>Alphaproteobacteria</taxon>
        <taxon>Sphingomonadales</taxon>
        <taxon>Sphingomonadaceae</taxon>
        <taxon>Sphingobium</taxon>
    </lineage>
</organism>
<evidence type="ECO:0000256" key="4">
    <source>
        <dbReference type="ARBA" id="ARBA00023163"/>
    </source>
</evidence>
<name>A0ABV9F2H5_9SPHN</name>
<dbReference type="InterPro" id="IPR013324">
    <property type="entry name" value="RNA_pol_sigma_r3/r4-like"/>
</dbReference>
<dbReference type="RefSeq" id="WP_066531806.1">
    <property type="nucleotide sequence ID" value="NZ_JBHSFZ010000025.1"/>
</dbReference>
<dbReference type="Gene3D" id="1.10.10.10">
    <property type="entry name" value="Winged helix-like DNA-binding domain superfamily/Winged helix DNA-binding domain"/>
    <property type="match status" value="1"/>
</dbReference>
<evidence type="ECO:0000259" key="6">
    <source>
        <dbReference type="Pfam" id="PF08281"/>
    </source>
</evidence>
<sequence length="199" mass="23049">METVQPAGCGKSDRARSSAEDDLALAARIRRRDLKAFESLYRSYQPRLARFLMNILRRPQLVEEVLDDTLMVLWDRPDSFSGRSKLSTWLFSIAWRKAMKALRKQDDPIEDFCEEARISGDRSPEQSAGDERARQALLDALASLSPEQRAVVDLTYFHEIGYREIAQIMDCPVDTVKTRMFHARRHLRRELAGEFSDWV</sequence>
<reference evidence="8" key="1">
    <citation type="journal article" date="2019" name="Int. J. Syst. Evol. Microbiol.">
        <title>The Global Catalogue of Microorganisms (GCM) 10K type strain sequencing project: providing services to taxonomists for standard genome sequencing and annotation.</title>
        <authorList>
            <consortium name="The Broad Institute Genomics Platform"/>
            <consortium name="The Broad Institute Genome Sequencing Center for Infectious Disease"/>
            <person name="Wu L."/>
            <person name="Ma J."/>
        </authorList>
    </citation>
    <scope>NUCLEOTIDE SEQUENCE [LARGE SCALE GENOMIC DNA]</scope>
    <source>
        <strain evidence="8">NBRC 103632</strain>
    </source>
</reference>
<dbReference type="InterPro" id="IPR007627">
    <property type="entry name" value="RNA_pol_sigma70_r2"/>
</dbReference>
<dbReference type="CDD" id="cd06171">
    <property type="entry name" value="Sigma70_r4"/>
    <property type="match status" value="1"/>
</dbReference>
<dbReference type="InterPro" id="IPR013325">
    <property type="entry name" value="RNA_pol_sigma_r2"/>
</dbReference>
<evidence type="ECO:0000313" key="8">
    <source>
        <dbReference type="Proteomes" id="UP001595957"/>
    </source>
</evidence>
<evidence type="ECO:0000259" key="5">
    <source>
        <dbReference type="Pfam" id="PF04542"/>
    </source>
</evidence>
<evidence type="ECO:0000256" key="3">
    <source>
        <dbReference type="ARBA" id="ARBA00023082"/>
    </source>
</evidence>
<dbReference type="Gene3D" id="1.10.1740.10">
    <property type="match status" value="1"/>
</dbReference>
<evidence type="ECO:0000313" key="7">
    <source>
        <dbReference type="EMBL" id="MFC4594901.1"/>
    </source>
</evidence>
<dbReference type="Proteomes" id="UP001595957">
    <property type="component" value="Unassembled WGS sequence"/>
</dbReference>
<keyword evidence="4" id="KW-0804">Transcription</keyword>
<dbReference type="Pfam" id="PF08281">
    <property type="entry name" value="Sigma70_r4_2"/>
    <property type="match status" value="1"/>
</dbReference>
<protein>
    <submittedName>
        <fullName evidence="7">RNA polymerase sigma factor</fullName>
    </submittedName>
</protein>
<dbReference type="Pfam" id="PF04542">
    <property type="entry name" value="Sigma70_r2"/>
    <property type="match status" value="1"/>
</dbReference>
<dbReference type="EMBL" id="JBHSFZ010000025">
    <property type="protein sequence ID" value="MFC4594901.1"/>
    <property type="molecule type" value="Genomic_DNA"/>
</dbReference>